<dbReference type="InterPro" id="IPR043519">
    <property type="entry name" value="NT_sf"/>
</dbReference>
<protein>
    <submittedName>
        <fullName evidence="14">CCA tRNA nucleotidyltransferase</fullName>
        <ecNumber evidence="14">2.7.7.72</ecNumber>
    </submittedName>
    <submittedName>
        <fullName evidence="13">CCA-adding enzyme</fullName>
    </submittedName>
</protein>
<evidence type="ECO:0000256" key="6">
    <source>
        <dbReference type="ARBA" id="ARBA00022741"/>
    </source>
</evidence>
<keyword evidence="16" id="KW-1185">Reference proteome</keyword>
<keyword evidence="4 14" id="KW-0548">Nucleotidyltransferase</keyword>
<dbReference type="GO" id="GO:0000049">
    <property type="term" value="F:tRNA binding"/>
    <property type="evidence" value="ECO:0007669"/>
    <property type="project" value="TreeGrafter"/>
</dbReference>
<evidence type="ECO:0000256" key="7">
    <source>
        <dbReference type="ARBA" id="ARBA00022842"/>
    </source>
</evidence>
<dbReference type="EC" id="2.7.7.72" evidence="14"/>
<dbReference type="OrthoDB" id="9805698at2"/>
<dbReference type="RefSeq" id="WP_122953151.1">
    <property type="nucleotide sequence ID" value="NZ_BJOD01000001.1"/>
</dbReference>
<feature type="domain" description="Poly A polymerase head" evidence="10">
    <location>
        <begin position="20"/>
        <end position="140"/>
    </location>
</feature>
<dbReference type="EMBL" id="RHHN01000048">
    <property type="protein sequence ID" value="RNB53403.1"/>
    <property type="molecule type" value="Genomic_DNA"/>
</dbReference>
<keyword evidence="5" id="KW-0479">Metal-binding</keyword>
<evidence type="ECO:0000313" key="13">
    <source>
        <dbReference type="EMBL" id="GED23940.1"/>
    </source>
</evidence>
<comment type="caution">
    <text evidence="14">The sequence shown here is derived from an EMBL/GenBank/DDBJ whole genome shotgun (WGS) entry which is preliminary data.</text>
</comment>
<dbReference type="GO" id="GO:0004810">
    <property type="term" value="F:CCA tRNA nucleotidyltransferase activity"/>
    <property type="evidence" value="ECO:0007669"/>
    <property type="project" value="UniProtKB-EC"/>
</dbReference>
<dbReference type="PANTHER" id="PTHR46173:SF1">
    <property type="entry name" value="CCA TRNA NUCLEOTIDYLTRANSFERASE 1, MITOCHONDRIAL"/>
    <property type="match status" value="1"/>
</dbReference>
<dbReference type="EMBL" id="BJOD01000001">
    <property type="protein sequence ID" value="GED23940.1"/>
    <property type="molecule type" value="Genomic_DNA"/>
</dbReference>
<dbReference type="GO" id="GO:0008033">
    <property type="term" value="P:tRNA processing"/>
    <property type="evidence" value="ECO:0007669"/>
    <property type="project" value="UniProtKB-KW"/>
</dbReference>
<accession>A0A3M8AQR5</accession>
<dbReference type="Gene3D" id="1.10.3090.10">
    <property type="entry name" value="cca-adding enzyme, domain 2"/>
    <property type="match status" value="1"/>
</dbReference>
<dbReference type="SUPFAM" id="SSF81301">
    <property type="entry name" value="Nucleotidyltransferase"/>
    <property type="match status" value="1"/>
</dbReference>
<dbReference type="InterPro" id="IPR050264">
    <property type="entry name" value="Bact_CCA-adding_enz_type3_sf"/>
</dbReference>
<evidence type="ECO:0000256" key="4">
    <source>
        <dbReference type="ARBA" id="ARBA00022695"/>
    </source>
</evidence>
<dbReference type="InterPro" id="IPR032828">
    <property type="entry name" value="PolyA_RNA-bd"/>
</dbReference>
<keyword evidence="2 9" id="KW-0808">Transferase</keyword>
<gene>
    <name evidence="13" type="primary">cca</name>
    <name evidence="13" type="ORF">BAG01nite_00420</name>
    <name evidence="14" type="ORF">EB820_17625</name>
</gene>
<evidence type="ECO:0000313" key="15">
    <source>
        <dbReference type="Proteomes" id="UP000276178"/>
    </source>
</evidence>
<evidence type="ECO:0000313" key="14">
    <source>
        <dbReference type="EMBL" id="RNB53403.1"/>
    </source>
</evidence>
<dbReference type="CDD" id="cd05398">
    <property type="entry name" value="NT_ClassII-CCAase"/>
    <property type="match status" value="1"/>
</dbReference>
<dbReference type="PANTHER" id="PTHR46173">
    <property type="entry name" value="CCA TRNA NUCLEOTIDYLTRANSFERASE 1, MITOCHONDRIAL"/>
    <property type="match status" value="1"/>
</dbReference>
<evidence type="ECO:0000259" key="12">
    <source>
        <dbReference type="Pfam" id="PF13735"/>
    </source>
</evidence>
<evidence type="ECO:0000256" key="5">
    <source>
        <dbReference type="ARBA" id="ARBA00022723"/>
    </source>
</evidence>
<reference evidence="13 16" key="2">
    <citation type="submission" date="2019-06" db="EMBL/GenBank/DDBJ databases">
        <title>Whole genome shotgun sequence of Brevibacillus agri NBRC 15538.</title>
        <authorList>
            <person name="Hosoyama A."/>
            <person name="Uohara A."/>
            <person name="Ohji S."/>
            <person name="Ichikawa N."/>
        </authorList>
    </citation>
    <scope>NUCLEOTIDE SEQUENCE [LARGE SCALE GENOMIC DNA]</scope>
    <source>
        <strain evidence="13 16">NBRC 15538</strain>
    </source>
</reference>
<dbReference type="Gene3D" id="3.30.460.10">
    <property type="entry name" value="Beta Polymerase, domain 2"/>
    <property type="match status" value="1"/>
</dbReference>
<evidence type="ECO:0000256" key="3">
    <source>
        <dbReference type="ARBA" id="ARBA00022694"/>
    </source>
</evidence>
<name>A0A3M8AQR5_9BACL</name>
<keyword evidence="6" id="KW-0547">Nucleotide-binding</keyword>
<dbReference type="GO" id="GO:0046872">
    <property type="term" value="F:metal ion binding"/>
    <property type="evidence" value="ECO:0007669"/>
    <property type="project" value="UniProtKB-KW"/>
</dbReference>
<comment type="similarity">
    <text evidence="9">Belongs to the tRNA nucleotidyltransferase/poly(A) polymerase family.</text>
</comment>
<dbReference type="AlphaFoldDB" id="A0A3M8AQR5"/>
<keyword evidence="8 9" id="KW-0694">RNA-binding</keyword>
<evidence type="ECO:0000256" key="2">
    <source>
        <dbReference type="ARBA" id="ARBA00022679"/>
    </source>
</evidence>
<proteinExistence type="inferred from homology"/>
<reference evidence="14 15" key="1">
    <citation type="submission" date="2018-10" db="EMBL/GenBank/DDBJ databases">
        <title>Phylogenomics of Brevibacillus.</title>
        <authorList>
            <person name="Dunlap C."/>
        </authorList>
    </citation>
    <scope>NUCLEOTIDE SEQUENCE [LARGE SCALE GENOMIC DNA]</scope>
    <source>
        <strain evidence="14 15">NRRL NRS 1219</strain>
    </source>
</reference>
<evidence type="ECO:0000259" key="10">
    <source>
        <dbReference type="Pfam" id="PF01743"/>
    </source>
</evidence>
<dbReference type="Pfam" id="PF12627">
    <property type="entry name" value="PolyA_pol_RNAbd"/>
    <property type="match status" value="1"/>
</dbReference>
<keyword evidence="3" id="KW-0819">tRNA processing</keyword>
<dbReference type="SUPFAM" id="SSF81891">
    <property type="entry name" value="Poly A polymerase C-terminal region-like"/>
    <property type="match status" value="1"/>
</dbReference>
<evidence type="ECO:0000256" key="8">
    <source>
        <dbReference type="ARBA" id="ARBA00022884"/>
    </source>
</evidence>
<dbReference type="Proteomes" id="UP000276178">
    <property type="component" value="Unassembled WGS sequence"/>
</dbReference>
<dbReference type="NCBIfam" id="NF009814">
    <property type="entry name" value="PRK13299.1"/>
    <property type="match status" value="1"/>
</dbReference>
<dbReference type="Proteomes" id="UP000317180">
    <property type="component" value="Unassembled WGS sequence"/>
</dbReference>
<evidence type="ECO:0000313" key="16">
    <source>
        <dbReference type="Proteomes" id="UP000317180"/>
    </source>
</evidence>
<dbReference type="InterPro" id="IPR002646">
    <property type="entry name" value="PolA_pol_head_dom"/>
</dbReference>
<dbReference type="GeneID" id="82811896"/>
<keyword evidence="7" id="KW-0460">Magnesium</keyword>
<evidence type="ECO:0000259" key="11">
    <source>
        <dbReference type="Pfam" id="PF12627"/>
    </source>
</evidence>
<sequence>MTLHLANQILETLEKHGFEAYYVGGCVRDWLLSRPVHDIDICTNAHPSDVIRLFPDHVPTGLKHGTVSVRIEGQFFEVTTYRTEGKYEDYRRPADVQFVSELRLDLERRDFTMNAMAMNRAKELQDPFGGRADIAQKLVRAVGEPLERFREDALRLLRAVRFASQLGFSIEAQTLAAMQQTAPLLSHIAVERVREELNKMLASDSPQIGCALINKTGLFGYAPGLQRLFRDAASEFWRAVHVESLAQKWSLLLYAARFTAAESKAFCQSLRMSKRETETIVGFVELLERIQPKWDAPETVEWGQLLLDAGWDTCEQLAGILQSCWWKQPAQTHSLMQTLVEQYRAMPVKTMKELAVTGLDLQVALQKKAGEWIVHVLRALLAQTALHGLPNTPEALIEAAKKEVAQDEH</sequence>
<evidence type="ECO:0000256" key="9">
    <source>
        <dbReference type="RuleBase" id="RU003953"/>
    </source>
</evidence>
<dbReference type="Pfam" id="PF01743">
    <property type="entry name" value="PolyA_pol"/>
    <property type="match status" value="1"/>
</dbReference>
<feature type="domain" description="CCA-adding enzyme C-terminal" evidence="12">
    <location>
        <begin position="241"/>
        <end position="400"/>
    </location>
</feature>
<dbReference type="Gene3D" id="1.10.246.80">
    <property type="match status" value="1"/>
</dbReference>
<dbReference type="Pfam" id="PF13735">
    <property type="entry name" value="tRNA_NucTran2_2"/>
    <property type="match status" value="1"/>
</dbReference>
<dbReference type="InterPro" id="IPR032810">
    <property type="entry name" value="CCA-adding_enz_C"/>
</dbReference>
<comment type="cofactor">
    <cofactor evidence="1">
        <name>Mg(2+)</name>
        <dbReference type="ChEBI" id="CHEBI:18420"/>
    </cofactor>
</comment>
<feature type="domain" description="tRNA nucleotidyltransferase/poly(A) polymerase RNA and SrmB- binding" evidence="11">
    <location>
        <begin position="167"/>
        <end position="225"/>
    </location>
</feature>
<organism evidence="14 15">
    <name type="scientific">Brevibacillus agri</name>
    <dbReference type="NCBI Taxonomy" id="51101"/>
    <lineage>
        <taxon>Bacteria</taxon>
        <taxon>Bacillati</taxon>
        <taxon>Bacillota</taxon>
        <taxon>Bacilli</taxon>
        <taxon>Bacillales</taxon>
        <taxon>Paenibacillaceae</taxon>
        <taxon>Brevibacillus</taxon>
    </lineage>
</organism>
<dbReference type="GO" id="GO:0000166">
    <property type="term" value="F:nucleotide binding"/>
    <property type="evidence" value="ECO:0007669"/>
    <property type="project" value="UniProtKB-KW"/>
</dbReference>
<evidence type="ECO:0000256" key="1">
    <source>
        <dbReference type="ARBA" id="ARBA00001946"/>
    </source>
</evidence>